<dbReference type="STRING" id="240015.ACP_1657"/>
<reference evidence="7 8" key="1">
    <citation type="journal article" date="2009" name="Appl. Environ. Microbiol.">
        <title>Three genomes from the phylum Acidobacteria provide insight into the lifestyles of these microorganisms in soils.</title>
        <authorList>
            <person name="Ward N.L."/>
            <person name="Challacombe J.F."/>
            <person name="Janssen P.H."/>
            <person name="Henrissat B."/>
            <person name="Coutinho P.M."/>
            <person name="Wu M."/>
            <person name="Xie G."/>
            <person name="Haft D.H."/>
            <person name="Sait M."/>
            <person name="Badger J."/>
            <person name="Barabote R.D."/>
            <person name="Bradley B."/>
            <person name="Brettin T.S."/>
            <person name="Brinkac L.M."/>
            <person name="Bruce D."/>
            <person name="Creasy T."/>
            <person name="Daugherty S.C."/>
            <person name="Davidsen T.M."/>
            <person name="DeBoy R.T."/>
            <person name="Detter J.C."/>
            <person name="Dodson R.J."/>
            <person name="Durkin A.S."/>
            <person name="Ganapathy A."/>
            <person name="Gwinn-Giglio M."/>
            <person name="Han C.S."/>
            <person name="Khouri H."/>
            <person name="Kiss H."/>
            <person name="Kothari S.P."/>
            <person name="Madupu R."/>
            <person name="Nelson K.E."/>
            <person name="Nelson W.C."/>
            <person name="Paulsen I."/>
            <person name="Penn K."/>
            <person name="Ren Q."/>
            <person name="Rosovitz M.J."/>
            <person name="Selengut J.D."/>
            <person name="Shrivastava S."/>
            <person name="Sullivan S.A."/>
            <person name="Tapia R."/>
            <person name="Thompson L.S."/>
            <person name="Watkins K.L."/>
            <person name="Yang Q."/>
            <person name="Yu C."/>
            <person name="Zafar N."/>
            <person name="Zhou L."/>
            <person name="Kuske C.R."/>
        </authorList>
    </citation>
    <scope>NUCLEOTIDE SEQUENCE [LARGE SCALE GENOMIC DNA]</scope>
    <source>
        <strain evidence="8">ATCC 51196 / DSM 11244 / BCRC 80197 / JCM 7670 / NBRC 15755 / NCIMB 13165 / 161</strain>
    </source>
</reference>
<name>C1F7A2_ACIC5</name>
<dbReference type="GO" id="GO:0046872">
    <property type="term" value="F:metal ion binding"/>
    <property type="evidence" value="ECO:0007669"/>
    <property type="project" value="UniProtKB-KW"/>
</dbReference>
<dbReference type="InterPro" id="IPR023343">
    <property type="entry name" value="Penicillin_amidase_dom1"/>
</dbReference>
<dbReference type="KEGG" id="aca:ACP_1657"/>
<dbReference type="InterPro" id="IPR002692">
    <property type="entry name" value="S45"/>
</dbReference>
<evidence type="ECO:0000256" key="3">
    <source>
        <dbReference type="ARBA" id="ARBA00023145"/>
    </source>
</evidence>
<dbReference type="PIRSF" id="PIRSF001227">
    <property type="entry name" value="Pen_acylase"/>
    <property type="match status" value="1"/>
</dbReference>
<evidence type="ECO:0000313" key="7">
    <source>
        <dbReference type="EMBL" id="ACO33789.1"/>
    </source>
</evidence>
<dbReference type="PANTHER" id="PTHR34218">
    <property type="entry name" value="PEPTIDASE S45 PENICILLIN AMIDASE"/>
    <property type="match status" value="1"/>
</dbReference>
<organism evidence="7 8">
    <name type="scientific">Acidobacterium capsulatum (strain ATCC 51196 / DSM 11244 / BCRC 80197 / JCM 7670 / NBRC 15755 / NCIMB 13165 / 161)</name>
    <dbReference type="NCBI Taxonomy" id="240015"/>
    <lineage>
        <taxon>Bacteria</taxon>
        <taxon>Pseudomonadati</taxon>
        <taxon>Acidobacteriota</taxon>
        <taxon>Terriglobia</taxon>
        <taxon>Terriglobales</taxon>
        <taxon>Acidobacteriaceae</taxon>
        <taxon>Acidobacterium</taxon>
    </lineage>
</organism>
<dbReference type="PANTHER" id="PTHR34218:SF4">
    <property type="entry name" value="ACYL-HOMOSERINE LACTONE ACYLASE QUIP"/>
    <property type="match status" value="1"/>
</dbReference>
<keyword evidence="6" id="KW-0812">Transmembrane</keyword>
<evidence type="ECO:0000256" key="4">
    <source>
        <dbReference type="PIRSR" id="PIRSR001227-1"/>
    </source>
</evidence>
<dbReference type="Proteomes" id="UP000002207">
    <property type="component" value="Chromosome"/>
</dbReference>
<feature type="active site" description="Nucleophile" evidence="4">
    <location>
        <position position="299"/>
    </location>
</feature>
<evidence type="ECO:0000256" key="6">
    <source>
        <dbReference type="SAM" id="Phobius"/>
    </source>
</evidence>
<gene>
    <name evidence="7" type="ordered locus">ACP_1657</name>
</gene>
<dbReference type="Gene3D" id="3.60.20.10">
    <property type="entry name" value="Glutamine Phosphoribosylpyrophosphate, subunit 1, domain 1"/>
    <property type="match status" value="1"/>
</dbReference>
<evidence type="ECO:0000313" key="8">
    <source>
        <dbReference type="Proteomes" id="UP000002207"/>
    </source>
</evidence>
<dbReference type="InterPro" id="IPR014395">
    <property type="entry name" value="Pen/GL7ACA/AHL_acylase"/>
</dbReference>
<keyword evidence="5" id="KW-0106">Calcium</keyword>
<dbReference type="MEROPS" id="S45.003"/>
<evidence type="ECO:0000256" key="1">
    <source>
        <dbReference type="ARBA" id="ARBA00006586"/>
    </source>
</evidence>
<dbReference type="Gene3D" id="1.10.1400.10">
    <property type="match status" value="1"/>
</dbReference>
<dbReference type="HOGENOM" id="CLU_011790_0_0_0"/>
<keyword evidence="2" id="KW-0378">Hydrolase</keyword>
<dbReference type="eggNOG" id="COG2366">
    <property type="taxonomic scope" value="Bacteria"/>
</dbReference>
<evidence type="ECO:0000256" key="2">
    <source>
        <dbReference type="ARBA" id="ARBA00022801"/>
    </source>
</evidence>
<comment type="cofactor">
    <cofactor evidence="5">
        <name>Ca(2+)</name>
        <dbReference type="ChEBI" id="CHEBI:29108"/>
    </cofactor>
    <text evidence="5">Binds 1 Ca(2+) ion per dimer.</text>
</comment>
<dbReference type="RefSeq" id="WP_015896782.1">
    <property type="nucleotide sequence ID" value="NC_012483.1"/>
</dbReference>
<dbReference type="GO" id="GO:0016811">
    <property type="term" value="F:hydrolase activity, acting on carbon-nitrogen (but not peptide) bonds, in linear amides"/>
    <property type="evidence" value="ECO:0007669"/>
    <property type="project" value="InterPro"/>
</dbReference>
<keyword evidence="8" id="KW-1185">Reference proteome</keyword>
<dbReference type="InterPro" id="IPR029055">
    <property type="entry name" value="Ntn_hydrolases_N"/>
</dbReference>
<dbReference type="EMBL" id="CP001472">
    <property type="protein sequence ID" value="ACO33789.1"/>
    <property type="molecule type" value="Genomic_DNA"/>
</dbReference>
<dbReference type="InterPro" id="IPR043146">
    <property type="entry name" value="Penicillin_amidase_N_B-knob"/>
</dbReference>
<feature type="transmembrane region" description="Helical" evidence="6">
    <location>
        <begin position="20"/>
        <end position="41"/>
    </location>
</feature>
<dbReference type="GO" id="GO:0017000">
    <property type="term" value="P:antibiotic biosynthetic process"/>
    <property type="evidence" value="ECO:0007669"/>
    <property type="project" value="InterPro"/>
</dbReference>
<evidence type="ECO:0000256" key="5">
    <source>
        <dbReference type="PIRSR" id="PIRSR001227-2"/>
    </source>
</evidence>
<keyword evidence="5" id="KW-0479">Metal-binding</keyword>
<comment type="similarity">
    <text evidence="1">Belongs to the peptidase S45 family.</text>
</comment>
<feature type="binding site" evidence="5">
    <location>
        <position position="374"/>
    </location>
    <ligand>
        <name>Ca(2+)</name>
        <dbReference type="ChEBI" id="CHEBI:29108"/>
    </ligand>
</feature>
<keyword evidence="3" id="KW-0865">Zymogen</keyword>
<dbReference type="AlphaFoldDB" id="C1F7A2"/>
<dbReference type="Gene3D" id="2.30.120.10">
    <property type="match status" value="1"/>
</dbReference>
<dbReference type="Pfam" id="PF01804">
    <property type="entry name" value="Penicil_amidase"/>
    <property type="match status" value="1"/>
</dbReference>
<feature type="binding site" evidence="5">
    <location>
        <position position="371"/>
    </location>
    <ligand>
        <name>Ca(2+)</name>
        <dbReference type="ChEBI" id="CHEBI:29108"/>
    </ligand>
</feature>
<accession>C1F7A2</accession>
<dbReference type="SUPFAM" id="SSF56235">
    <property type="entry name" value="N-terminal nucleophile aminohydrolases (Ntn hydrolases)"/>
    <property type="match status" value="1"/>
</dbReference>
<keyword evidence="6" id="KW-1133">Transmembrane helix</keyword>
<dbReference type="Gene3D" id="1.10.439.10">
    <property type="entry name" value="Penicillin Amidohydrolase, domain 1"/>
    <property type="match status" value="1"/>
</dbReference>
<keyword evidence="6" id="KW-0472">Membrane</keyword>
<sequence>MASVSSVSSRSRRPWLRWTLSAFLFLVAAAALGIVGGAWWIRHDMFATLPRLDGTLHIPGLAAPALVRRDQHGVPHIQAASIDDLVFAQGYVTAQDRLWQMDMARRLAAGDAAQVLGSSLVAHDKLERTLLLLPTAQRIAASMSPAEQRYFADYARGVNAYIAQHRGNLPTPFRVLMYKPEPWTSVDSILIGLSMVQMLDEHWPDKLARQQITAKIGPALASALYPTGSWRDHPPVSDQPPISAPDQIIPQIPLDPSQTAARLTRPLAHTRFSRAASADLARLRAIDGQPACRGCTSGSNEWVVSGAHTASGKPMLSNDMHLEMQLPGIWYEADLEAPGFHAAGVTVPGMPFIIAGHNSHIAWGFTALYADTQDLYIEHLNRRGTAYHDASGWHRLTLRHERIPVRGGPSVPLTIRITNHGPILNPVLPHTRETLSLRWTAYDASANHLPLFALDTACDWASFRAALAEWWAPTLNVVYADDQGNIGYQAIGYVPYRPGGLAGVPIADAQHEWQGMIPFNKLPESFNPPEGLLATANARVTPTDDPMPLTLEWADPYRNQRIWRVLSGRNGLTPADMLALQNDVYSALDQLVAQRLVYAIDHADHPSKRLRRAANIMRTWNGEVTTDSSAAAIVDAERSVFWRMLLEPKLRARWTLYSWAESQYAEEQLLVNQPAGWLPRRYRNWNDFLAAVVTEGLRKKHAPADLTHWQFGSWHVVEVEHPLWGMLPWFHNWTGVGPLPLSGDTSTVKHVSRSFGPSQRFTIDFGNPNAATENIVIGQSGDPLSPWYSDQWPFWYHGTTFTLPYGEAEVSAATTHALHLVP</sequence>
<dbReference type="OrthoDB" id="9759796at2"/>
<dbReference type="InterPro" id="IPR043147">
    <property type="entry name" value="Penicillin_amidase_A-knob"/>
</dbReference>
<dbReference type="CDD" id="cd03747">
    <property type="entry name" value="Ntn_PGA_like"/>
    <property type="match status" value="1"/>
</dbReference>
<protein>
    <submittedName>
        <fullName evidence="7">Penicillin amidase family protein</fullName>
    </submittedName>
</protein>
<dbReference type="InParanoid" id="C1F7A2"/>
<proteinExistence type="inferred from homology"/>